<dbReference type="EMBL" id="FNEM01000021">
    <property type="protein sequence ID" value="SDK19796.1"/>
    <property type="molecule type" value="Genomic_DNA"/>
</dbReference>
<dbReference type="Pfam" id="PF13860">
    <property type="entry name" value="FlgD_ig"/>
    <property type="match status" value="1"/>
</dbReference>
<evidence type="ECO:0000259" key="7">
    <source>
        <dbReference type="Pfam" id="PF13860"/>
    </source>
</evidence>
<comment type="function">
    <text evidence="4 5">Required for flagellar hook formation. May act as a scaffolding protein.</text>
</comment>
<dbReference type="Gene3D" id="2.60.40.4070">
    <property type="match status" value="1"/>
</dbReference>
<dbReference type="InterPro" id="IPR005648">
    <property type="entry name" value="FlgD"/>
</dbReference>
<dbReference type="AlphaFoldDB" id="A0A1G8ZXF6"/>
<evidence type="ECO:0000256" key="2">
    <source>
        <dbReference type="ARBA" id="ARBA00016013"/>
    </source>
</evidence>
<reference evidence="9" key="1">
    <citation type="submission" date="2016-10" db="EMBL/GenBank/DDBJ databases">
        <authorList>
            <person name="Varghese N."/>
            <person name="Submissions S."/>
        </authorList>
    </citation>
    <scope>NUCLEOTIDE SEQUENCE [LARGE SCALE GENOMIC DNA]</scope>
    <source>
        <strain evidence="9">DSM 23317</strain>
    </source>
</reference>
<dbReference type="Gene3D" id="2.30.30.910">
    <property type="match status" value="1"/>
</dbReference>
<dbReference type="RefSeq" id="WP_090367907.1">
    <property type="nucleotide sequence ID" value="NZ_FNEM01000021.1"/>
</dbReference>
<feature type="domain" description="FlgD/Vpr Ig-like" evidence="7">
    <location>
        <begin position="105"/>
        <end position="174"/>
    </location>
</feature>
<keyword evidence="8" id="KW-0282">Flagellum</keyword>
<accession>A0A1G8ZXF6</accession>
<evidence type="ECO:0000313" key="8">
    <source>
        <dbReference type="EMBL" id="SDK19796.1"/>
    </source>
</evidence>
<keyword evidence="3 5" id="KW-1005">Bacterial flagellum biogenesis</keyword>
<dbReference type="InterPro" id="IPR025965">
    <property type="entry name" value="FlgD/Vpr_Ig-like"/>
</dbReference>
<dbReference type="Proteomes" id="UP000199527">
    <property type="component" value="Unassembled WGS sequence"/>
</dbReference>
<sequence>MSVNAVSGANGTSGNNQVAPQGNSGADLKNEFMTLMIAQIENQDPTDPLDANEYVAQLAQFSQVESLEYIRENQSTQMTMMENSAIVQSASLLGKDAMVKASDFTLGSEPIDGKIYLENNVDNLQVEVLDERGEVVATVELGAQGKGDIGFSIDPEALGLTPGEYSLNTKATAGDANLSVNTFLSAPIEKIHFASASGMMMAEMGNGLGTVSVLEISEVSANDSLSAQQ</sequence>
<protein>
    <recommendedName>
        <fullName evidence="2 5">Basal-body rod modification protein FlgD</fullName>
    </recommendedName>
</protein>
<evidence type="ECO:0000256" key="6">
    <source>
        <dbReference type="SAM" id="MobiDB-lite"/>
    </source>
</evidence>
<evidence type="ECO:0000313" key="9">
    <source>
        <dbReference type="Proteomes" id="UP000199527"/>
    </source>
</evidence>
<evidence type="ECO:0000256" key="1">
    <source>
        <dbReference type="ARBA" id="ARBA00010577"/>
    </source>
</evidence>
<evidence type="ECO:0000256" key="4">
    <source>
        <dbReference type="ARBA" id="ARBA00024746"/>
    </source>
</evidence>
<keyword evidence="8" id="KW-0969">Cilium</keyword>
<dbReference type="GO" id="GO:0044781">
    <property type="term" value="P:bacterial-type flagellum organization"/>
    <property type="evidence" value="ECO:0007669"/>
    <property type="project" value="UniProtKB-UniRule"/>
</dbReference>
<dbReference type="Pfam" id="PF03963">
    <property type="entry name" value="FlgD"/>
    <property type="match status" value="1"/>
</dbReference>
<name>A0A1G8ZXF6_9GAMM</name>
<feature type="compositionally biased region" description="Polar residues" evidence="6">
    <location>
        <begin position="1"/>
        <end position="24"/>
    </location>
</feature>
<organism evidence="8 9">
    <name type="scientific">Ferrimonas sediminum</name>
    <dbReference type="NCBI Taxonomy" id="718193"/>
    <lineage>
        <taxon>Bacteria</taxon>
        <taxon>Pseudomonadati</taxon>
        <taxon>Pseudomonadota</taxon>
        <taxon>Gammaproteobacteria</taxon>
        <taxon>Alteromonadales</taxon>
        <taxon>Ferrimonadaceae</taxon>
        <taxon>Ferrimonas</taxon>
    </lineage>
</organism>
<feature type="region of interest" description="Disordered" evidence="6">
    <location>
        <begin position="1"/>
        <end position="25"/>
    </location>
</feature>
<evidence type="ECO:0000256" key="5">
    <source>
        <dbReference type="RuleBase" id="RU362076"/>
    </source>
</evidence>
<keyword evidence="9" id="KW-1185">Reference proteome</keyword>
<evidence type="ECO:0000256" key="3">
    <source>
        <dbReference type="ARBA" id="ARBA00022795"/>
    </source>
</evidence>
<dbReference type="OrthoDB" id="9785233at2"/>
<proteinExistence type="inferred from homology"/>
<keyword evidence="8" id="KW-0966">Cell projection</keyword>
<gene>
    <name evidence="8" type="ORF">SAMN04488540_12137</name>
</gene>
<comment type="similarity">
    <text evidence="1 5">Belongs to the FlgD family.</text>
</comment>